<dbReference type="InterPro" id="IPR036909">
    <property type="entry name" value="Cyt_c-like_dom_sf"/>
</dbReference>
<dbReference type="PROSITE" id="PS51007">
    <property type="entry name" value="CYTC"/>
    <property type="match status" value="1"/>
</dbReference>
<dbReference type="NCBIfam" id="TIGR02866">
    <property type="entry name" value="CoxB"/>
    <property type="match status" value="1"/>
</dbReference>
<evidence type="ECO:0000256" key="5">
    <source>
        <dbReference type="ARBA" id="ARBA00022660"/>
    </source>
</evidence>
<keyword evidence="3 16" id="KW-0813">Transport</keyword>
<evidence type="ECO:0000256" key="4">
    <source>
        <dbReference type="ARBA" id="ARBA00022617"/>
    </source>
</evidence>
<dbReference type="InterPro" id="IPR002429">
    <property type="entry name" value="CcO_II-like_C"/>
</dbReference>
<evidence type="ECO:0000256" key="1">
    <source>
        <dbReference type="ARBA" id="ARBA00004141"/>
    </source>
</evidence>
<keyword evidence="10 18" id="KW-1133">Transmembrane helix</keyword>
<dbReference type="InterPro" id="IPR009056">
    <property type="entry name" value="Cyt_c-like_dom"/>
</dbReference>
<evidence type="ECO:0000259" key="21">
    <source>
        <dbReference type="PROSITE" id="PS51007"/>
    </source>
</evidence>
<dbReference type="GO" id="GO:0016491">
    <property type="term" value="F:oxidoreductase activity"/>
    <property type="evidence" value="ECO:0007669"/>
    <property type="project" value="UniProtKB-KW"/>
</dbReference>
<feature type="domain" description="Cytochrome c" evidence="21">
    <location>
        <begin position="259"/>
        <end position="350"/>
    </location>
</feature>
<keyword evidence="9 16" id="KW-0249">Electron transport</keyword>
<keyword evidence="4 15" id="KW-0349">Heme</keyword>
<dbReference type="InterPro" id="IPR034236">
    <property type="entry name" value="CuRO_CcO_Caa3_II"/>
</dbReference>
<feature type="domain" description="Cytochrome oxidase subunit II copper A binding" evidence="19">
    <location>
        <begin position="126"/>
        <end position="248"/>
    </location>
</feature>
<dbReference type="PANTHER" id="PTHR22888">
    <property type="entry name" value="CYTOCHROME C OXIDASE, SUBUNIT II"/>
    <property type="match status" value="1"/>
</dbReference>
<keyword evidence="12 17" id="KW-0186">Copper</keyword>
<dbReference type="PROSITE" id="PS00078">
    <property type="entry name" value="COX2"/>
    <property type="match status" value="1"/>
</dbReference>
<dbReference type="InterPro" id="IPR008972">
    <property type="entry name" value="Cupredoxin"/>
</dbReference>
<evidence type="ECO:0000256" key="3">
    <source>
        <dbReference type="ARBA" id="ARBA00022448"/>
    </source>
</evidence>
<evidence type="ECO:0000256" key="9">
    <source>
        <dbReference type="ARBA" id="ARBA00022982"/>
    </source>
</evidence>
<feature type="transmembrane region" description="Helical" evidence="18">
    <location>
        <begin position="89"/>
        <end position="113"/>
    </location>
</feature>
<dbReference type="SUPFAM" id="SSF46626">
    <property type="entry name" value="Cytochrome c"/>
    <property type="match status" value="1"/>
</dbReference>
<evidence type="ECO:0000256" key="7">
    <source>
        <dbReference type="ARBA" id="ARBA00022723"/>
    </source>
</evidence>
<dbReference type="InterPro" id="IPR014222">
    <property type="entry name" value="Cyt_c_oxidase_su2"/>
</dbReference>
<comment type="function">
    <text evidence="14 17">Subunits I and II form the functional core of the enzyme complex. Electrons originating in cytochrome c are transferred via heme a and Cu(A) to the binuclear center formed by heme a3 and Cu(B).</text>
</comment>
<feature type="domain" description="Cytochrome oxidase subunit II transmembrane region profile" evidence="20">
    <location>
        <begin position="22"/>
        <end position="119"/>
    </location>
</feature>
<dbReference type="Pfam" id="PF00116">
    <property type="entry name" value="COX2"/>
    <property type="match status" value="1"/>
</dbReference>
<dbReference type="PANTHER" id="PTHR22888:SF9">
    <property type="entry name" value="CYTOCHROME C OXIDASE SUBUNIT 2"/>
    <property type="match status" value="1"/>
</dbReference>
<comment type="subcellular location">
    <subcellularLocation>
        <location evidence="16">Cell membrane</location>
        <topology evidence="16">Multi-pass membrane protein</topology>
    </subcellularLocation>
    <subcellularLocation>
        <location evidence="1">Membrane</location>
        <topology evidence="1">Multi-pass membrane protein</topology>
    </subcellularLocation>
</comment>
<reference evidence="22 23" key="1">
    <citation type="submission" date="2019-02" db="EMBL/GenBank/DDBJ databases">
        <title>Deep-cultivation of Planctomycetes and their phenomic and genomic characterization uncovers novel biology.</title>
        <authorList>
            <person name="Wiegand S."/>
            <person name="Jogler M."/>
            <person name="Boedeker C."/>
            <person name="Pinto D."/>
            <person name="Vollmers J."/>
            <person name="Rivas-Marin E."/>
            <person name="Kohn T."/>
            <person name="Peeters S.H."/>
            <person name="Heuer A."/>
            <person name="Rast P."/>
            <person name="Oberbeckmann S."/>
            <person name="Bunk B."/>
            <person name="Jeske O."/>
            <person name="Meyerdierks A."/>
            <person name="Storesund J.E."/>
            <person name="Kallscheuer N."/>
            <person name="Luecker S."/>
            <person name="Lage O.M."/>
            <person name="Pohl T."/>
            <person name="Merkel B.J."/>
            <person name="Hornburger P."/>
            <person name="Mueller R.-W."/>
            <person name="Bruemmer F."/>
            <person name="Labrenz M."/>
            <person name="Spormann A.M."/>
            <person name="Op den Camp H."/>
            <person name="Overmann J."/>
            <person name="Amann R."/>
            <person name="Jetten M.S.M."/>
            <person name="Mascher T."/>
            <person name="Medema M.H."/>
            <person name="Devos D.P."/>
            <person name="Kaster A.-K."/>
            <person name="Ovreas L."/>
            <person name="Rohde M."/>
            <person name="Galperin M.Y."/>
            <person name="Jogler C."/>
        </authorList>
    </citation>
    <scope>NUCLEOTIDE SEQUENCE [LARGE SCALE GENOMIC DNA]</scope>
    <source>
        <strain evidence="22 23">ETA_A8</strain>
    </source>
</reference>
<dbReference type="Pfam" id="PF02790">
    <property type="entry name" value="COX2_TM"/>
    <property type="match status" value="1"/>
</dbReference>
<keyword evidence="5 16" id="KW-0679">Respiratory chain</keyword>
<sequence length="350" mass="38877">MKLGDGAERMDLFGVGTLLADCVPPENLSIFHPVSPGGRSIVSLSILVLAITGGILLVVGTVLMYCVFRFRTKTFDGHEPPQVYGSVPIEVAWTAAPAMIVFILVLVTTRTLWEVEIPVPEPVVGDNTLFVTVVGRQWWWEYQYEYYNGQKLGFTTANELHMPVSEASQQRRVYLTLKSADVCHSFWVPRLAGKTDLIPGRVNSMWLQTEQPGLYLGQCAEYCGTQHAHMLLRVNVESPAEFERWLQQEASVALHVDEATITRGREVFLGLSCINCHAVRGTGAKGTYGPDLTHIMSRATLASGQIPNNRENLRSWIADPQKIKPGCLMPAFGLSDKQLDEVVSYLESLR</sequence>
<dbReference type="CDD" id="cd04213">
    <property type="entry name" value="CuRO_CcO_Caa3_II"/>
    <property type="match status" value="1"/>
</dbReference>
<dbReference type="Gene3D" id="2.60.40.420">
    <property type="entry name" value="Cupredoxins - blue copper proteins"/>
    <property type="match status" value="1"/>
</dbReference>
<keyword evidence="7 15" id="KW-0479">Metal-binding</keyword>
<evidence type="ECO:0000259" key="19">
    <source>
        <dbReference type="PROSITE" id="PS50857"/>
    </source>
</evidence>
<dbReference type="KEGG" id="aagg:ETAA8_33230"/>
<evidence type="ECO:0000256" key="2">
    <source>
        <dbReference type="ARBA" id="ARBA00007866"/>
    </source>
</evidence>
<dbReference type="EC" id="7.1.1.9" evidence="17"/>
<dbReference type="GO" id="GO:0004129">
    <property type="term" value="F:cytochrome-c oxidase activity"/>
    <property type="evidence" value="ECO:0007669"/>
    <property type="project" value="UniProtKB-EC"/>
</dbReference>
<evidence type="ECO:0000256" key="14">
    <source>
        <dbReference type="ARBA" id="ARBA00024688"/>
    </source>
</evidence>
<dbReference type="GO" id="GO:0042773">
    <property type="term" value="P:ATP synthesis coupled electron transport"/>
    <property type="evidence" value="ECO:0007669"/>
    <property type="project" value="TreeGrafter"/>
</dbReference>
<evidence type="ECO:0000256" key="18">
    <source>
        <dbReference type="SAM" id="Phobius"/>
    </source>
</evidence>
<gene>
    <name evidence="22" type="primary">ctaC</name>
    <name evidence="22" type="ORF">ETAA8_33230</name>
</gene>
<evidence type="ECO:0000259" key="20">
    <source>
        <dbReference type="PROSITE" id="PS50999"/>
    </source>
</evidence>
<dbReference type="SUPFAM" id="SSF81464">
    <property type="entry name" value="Cytochrome c oxidase subunit II-like, transmembrane region"/>
    <property type="match status" value="1"/>
</dbReference>
<dbReference type="GO" id="GO:0005886">
    <property type="term" value="C:plasma membrane"/>
    <property type="evidence" value="ECO:0007669"/>
    <property type="project" value="UniProtKB-SubCell"/>
</dbReference>
<dbReference type="PRINTS" id="PR01166">
    <property type="entry name" value="CYCOXIDASEII"/>
</dbReference>
<dbReference type="Proteomes" id="UP000315017">
    <property type="component" value="Chromosome"/>
</dbReference>
<evidence type="ECO:0000256" key="8">
    <source>
        <dbReference type="ARBA" id="ARBA00022967"/>
    </source>
</evidence>
<accession>A0A517YDA9</accession>
<organism evidence="22 23">
    <name type="scientific">Anatilimnocola aggregata</name>
    <dbReference type="NCBI Taxonomy" id="2528021"/>
    <lineage>
        <taxon>Bacteria</taxon>
        <taxon>Pseudomonadati</taxon>
        <taxon>Planctomycetota</taxon>
        <taxon>Planctomycetia</taxon>
        <taxon>Pirellulales</taxon>
        <taxon>Pirellulaceae</taxon>
        <taxon>Anatilimnocola</taxon>
    </lineage>
</organism>
<keyword evidence="8" id="KW-1278">Translocase</keyword>
<comment type="similarity">
    <text evidence="2 16">Belongs to the cytochrome c oxidase subunit 2 family.</text>
</comment>
<evidence type="ECO:0000256" key="15">
    <source>
        <dbReference type="PROSITE-ProRule" id="PRU00433"/>
    </source>
</evidence>
<dbReference type="PROSITE" id="PS50857">
    <property type="entry name" value="COX2_CUA"/>
    <property type="match status" value="1"/>
</dbReference>
<evidence type="ECO:0000313" key="22">
    <source>
        <dbReference type="EMBL" id="QDU28223.1"/>
    </source>
</evidence>
<evidence type="ECO:0000256" key="6">
    <source>
        <dbReference type="ARBA" id="ARBA00022692"/>
    </source>
</evidence>
<evidence type="ECO:0000256" key="11">
    <source>
        <dbReference type="ARBA" id="ARBA00023004"/>
    </source>
</evidence>
<dbReference type="SUPFAM" id="SSF49503">
    <property type="entry name" value="Cupredoxins"/>
    <property type="match status" value="1"/>
</dbReference>
<keyword evidence="22" id="KW-0560">Oxidoreductase</keyword>
<dbReference type="GO" id="GO:0005507">
    <property type="term" value="F:copper ion binding"/>
    <property type="evidence" value="ECO:0007669"/>
    <property type="project" value="InterPro"/>
</dbReference>
<evidence type="ECO:0000256" key="12">
    <source>
        <dbReference type="ARBA" id="ARBA00023008"/>
    </source>
</evidence>
<proteinExistence type="inferred from homology"/>
<keyword evidence="23" id="KW-1185">Reference proteome</keyword>
<keyword evidence="6 16" id="KW-0812">Transmembrane</keyword>
<evidence type="ECO:0000256" key="13">
    <source>
        <dbReference type="ARBA" id="ARBA00023136"/>
    </source>
</evidence>
<dbReference type="Pfam" id="PF00034">
    <property type="entry name" value="Cytochrom_C"/>
    <property type="match status" value="1"/>
</dbReference>
<keyword evidence="11 15" id="KW-0408">Iron</keyword>
<dbReference type="EMBL" id="CP036274">
    <property type="protein sequence ID" value="QDU28223.1"/>
    <property type="molecule type" value="Genomic_DNA"/>
</dbReference>
<evidence type="ECO:0000256" key="16">
    <source>
        <dbReference type="RuleBase" id="RU000456"/>
    </source>
</evidence>
<evidence type="ECO:0000313" key="23">
    <source>
        <dbReference type="Proteomes" id="UP000315017"/>
    </source>
</evidence>
<dbReference type="InterPro" id="IPR045187">
    <property type="entry name" value="CcO_II"/>
</dbReference>
<dbReference type="AlphaFoldDB" id="A0A517YDA9"/>
<comment type="cofactor">
    <cofactor evidence="17">
        <name>Cu cation</name>
        <dbReference type="ChEBI" id="CHEBI:23378"/>
    </cofactor>
    <text evidence="17">Binds a copper A center.</text>
</comment>
<dbReference type="InterPro" id="IPR036257">
    <property type="entry name" value="Cyt_c_oxidase_su2_TM_sf"/>
</dbReference>
<protein>
    <recommendedName>
        <fullName evidence="17">Cytochrome c oxidase subunit 2</fullName>
        <ecNumber evidence="17">7.1.1.9</ecNumber>
    </recommendedName>
</protein>
<evidence type="ECO:0000256" key="17">
    <source>
        <dbReference type="RuleBase" id="RU004024"/>
    </source>
</evidence>
<name>A0A517YDA9_9BACT</name>
<keyword evidence="13 18" id="KW-0472">Membrane</keyword>
<evidence type="ECO:0000256" key="10">
    <source>
        <dbReference type="ARBA" id="ARBA00022989"/>
    </source>
</evidence>
<dbReference type="GO" id="GO:0020037">
    <property type="term" value="F:heme binding"/>
    <property type="evidence" value="ECO:0007669"/>
    <property type="project" value="InterPro"/>
</dbReference>
<dbReference type="Gene3D" id="1.10.287.90">
    <property type="match status" value="1"/>
</dbReference>
<dbReference type="InterPro" id="IPR011759">
    <property type="entry name" value="Cyt_c_oxidase_su2_TM_dom"/>
</dbReference>
<dbReference type="InterPro" id="IPR001505">
    <property type="entry name" value="Copper_CuA"/>
</dbReference>
<feature type="transmembrane region" description="Helical" evidence="18">
    <location>
        <begin position="41"/>
        <end position="68"/>
    </location>
</feature>
<comment type="catalytic activity">
    <reaction evidence="17">
        <text>4 Fe(II)-[cytochrome c] + O2 + 8 H(+)(in) = 4 Fe(III)-[cytochrome c] + 2 H2O + 4 H(+)(out)</text>
        <dbReference type="Rhea" id="RHEA:11436"/>
        <dbReference type="Rhea" id="RHEA-COMP:10350"/>
        <dbReference type="Rhea" id="RHEA-COMP:14399"/>
        <dbReference type="ChEBI" id="CHEBI:15377"/>
        <dbReference type="ChEBI" id="CHEBI:15378"/>
        <dbReference type="ChEBI" id="CHEBI:15379"/>
        <dbReference type="ChEBI" id="CHEBI:29033"/>
        <dbReference type="ChEBI" id="CHEBI:29034"/>
        <dbReference type="EC" id="7.1.1.9"/>
    </reaction>
</comment>
<dbReference type="PROSITE" id="PS50999">
    <property type="entry name" value="COX2_TM"/>
    <property type="match status" value="1"/>
</dbReference>